<keyword evidence="8" id="KW-1185">Reference proteome</keyword>
<feature type="chain" id="PRO_5029637047" evidence="6">
    <location>
        <begin position="23"/>
        <end position="682"/>
    </location>
</feature>
<evidence type="ECO:0000256" key="2">
    <source>
        <dbReference type="ARBA" id="ARBA00022729"/>
    </source>
</evidence>
<evidence type="ECO:0000256" key="1">
    <source>
        <dbReference type="ARBA" id="ARBA00022614"/>
    </source>
</evidence>
<dbReference type="PROSITE" id="PS51450">
    <property type="entry name" value="LRR"/>
    <property type="match status" value="1"/>
</dbReference>
<feature type="signal peptide" evidence="6">
    <location>
        <begin position="1"/>
        <end position="22"/>
    </location>
</feature>
<dbReference type="OrthoDB" id="1055097at2759"/>
<dbReference type="InterPro" id="IPR003591">
    <property type="entry name" value="Leu-rich_rpt_typical-subtyp"/>
</dbReference>
<accession>A0A7J7J4B8</accession>
<evidence type="ECO:0000256" key="3">
    <source>
        <dbReference type="ARBA" id="ARBA00022737"/>
    </source>
</evidence>
<dbReference type="PANTHER" id="PTHR24369:SF210">
    <property type="entry name" value="CHAOPTIN-RELATED"/>
    <property type="match status" value="1"/>
</dbReference>
<dbReference type="InterPro" id="IPR032675">
    <property type="entry name" value="LRR_dom_sf"/>
</dbReference>
<keyword evidence="2 6" id="KW-0732">Signal</keyword>
<evidence type="ECO:0000256" key="5">
    <source>
        <dbReference type="SAM" id="Phobius"/>
    </source>
</evidence>
<dbReference type="Gene3D" id="3.80.10.10">
    <property type="entry name" value="Ribonuclease Inhibitor"/>
    <property type="match status" value="2"/>
</dbReference>
<dbReference type="InterPro" id="IPR001611">
    <property type="entry name" value="Leu-rich_rpt"/>
</dbReference>
<dbReference type="AlphaFoldDB" id="A0A7J7J4B8"/>
<dbReference type="Pfam" id="PF00560">
    <property type="entry name" value="LRR_1"/>
    <property type="match status" value="1"/>
</dbReference>
<feature type="transmembrane region" description="Helical" evidence="5">
    <location>
        <begin position="385"/>
        <end position="411"/>
    </location>
</feature>
<dbReference type="SUPFAM" id="SSF52058">
    <property type="entry name" value="L domain-like"/>
    <property type="match status" value="1"/>
</dbReference>
<keyword evidence="5" id="KW-0812">Transmembrane</keyword>
<keyword evidence="1" id="KW-0433">Leucine-rich repeat</keyword>
<sequence>MARSTPRTLVLVMSALAWATQAKITPCSPDDTNCDCERILSAADTYKMTCSRESLAGVPKLTKQVEELHMSHTSLTQTIIRQDSFREAKNLKTLTIESCDISTVDTSAFNSLYSLQRISLARNNIKSLSNQVFANLNFLLELDLSYNSIDLLTSEAFDGLRNLNSLDLSYNSLQLLPANIFQHLTSLKVLRLESTLLGIEKLPDDTLSHNSQLEELHLERNKIRQLQPVLFAKVQLKKLFVNENEIKSISADLLENLNGLSELDISNNPFICNCQLVGYKSWIDGMTSRKWSPDKTGSCSSPSELYNQYISTLPLNQFTCTETTTPTTSGITSSMSDRMTQHRTAETHSTERVVTTSEPQDKAIEVESIAQTTQQGLTKSLERSVIIGCSIGGAFLLISVNVMIICCVRWSKRHTGTRKMKYIIRPDELEGATNEPVEDTTPYKQPTVNGTGPGYIISNGVSGFYHTGSRSRLHSAEQEHLEYNVASHNKLKGDHDQEDVLSSQYENSVFQITMPPESRFQDEPNYSHAEYLGGSYCAPTSSYPPINMSYRSTNPWSEHSVCSPDSFRRAGGEPFDTINNSAVFPHYIDYMESGDCDFTASREVLSSLKRPTVKFSTGSTDSGVHSNSPYITGVDANNAYITGVDLNSSQILDIESMSPVISHRNASMQSPNSKRIRNETYV</sequence>
<dbReference type="SMART" id="SM00369">
    <property type="entry name" value="LRR_TYP"/>
    <property type="match status" value="6"/>
</dbReference>
<dbReference type="Pfam" id="PF13855">
    <property type="entry name" value="LRR_8"/>
    <property type="match status" value="2"/>
</dbReference>
<evidence type="ECO:0000256" key="4">
    <source>
        <dbReference type="SAM" id="MobiDB-lite"/>
    </source>
</evidence>
<gene>
    <name evidence="7" type="ORF">EB796_021196</name>
</gene>
<keyword evidence="5" id="KW-0472">Membrane</keyword>
<evidence type="ECO:0000256" key="6">
    <source>
        <dbReference type="SAM" id="SignalP"/>
    </source>
</evidence>
<dbReference type="PANTHER" id="PTHR24369">
    <property type="entry name" value="ANTIGEN BSP, PUTATIVE-RELATED"/>
    <property type="match status" value="1"/>
</dbReference>
<protein>
    <submittedName>
        <fullName evidence="7">Uncharacterized protein</fullName>
    </submittedName>
</protein>
<reference evidence="7" key="1">
    <citation type="submission" date="2020-06" db="EMBL/GenBank/DDBJ databases">
        <title>Draft genome of Bugula neritina, a colonial animal packing powerful symbionts and potential medicines.</title>
        <authorList>
            <person name="Rayko M."/>
        </authorList>
    </citation>
    <scope>NUCLEOTIDE SEQUENCE [LARGE SCALE GENOMIC DNA]</scope>
    <source>
        <strain evidence="7">Kwan_BN1</strain>
    </source>
</reference>
<dbReference type="GO" id="GO:0005886">
    <property type="term" value="C:plasma membrane"/>
    <property type="evidence" value="ECO:0007669"/>
    <property type="project" value="TreeGrafter"/>
</dbReference>
<evidence type="ECO:0000313" key="7">
    <source>
        <dbReference type="EMBL" id="KAF6020506.1"/>
    </source>
</evidence>
<name>A0A7J7J4B8_BUGNE</name>
<keyword evidence="5" id="KW-1133">Transmembrane helix</keyword>
<comment type="caution">
    <text evidence="7">The sequence shown here is derived from an EMBL/GenBank/DDBJ whole genome shotgun (WGS) entry which is preliminary data.</text>
</comment>
<dbReference type="EMBL" id="VXIV02003166">
    <property type="protein sequence ID" value="KAF6020506.1"/>
    <property type="molecule type" value="Genomic_DNA"/>
</dbReference>
<evidence type="ECO:0000313" key="8">
    <source>
        <dbReference type="Proteomes" id="UP000593567"/>
    </source>
</evidence>
<dbReference type="FunFam" id="3.80.10.10:FF:001360">
    <property type="entry name" value="Uncharacterized protein"/>
    <property type="match status" value="1"/>
</dbReference>
<feature type="region of interest" description="Disordered" evidence="4">
    <location>
        <begin position="663"/>
        <end position="682"/>
    </location>
</feature>
<dbReference type="InterPro" id="IPR050541">
    <property type="entry name" value="LRR_TM_domain-containing"/>
</dbReference>
<organism evidence="7 8">
    <name type="scientific">Bugula neritina</name>
    <name type="common">Brown bryozoan</name>
    <name type="synonym">Sertularia neritina</name>
    <dbReference type="NCBI Taxonomy" id="10212"/>
    <lineage>
        <taxon>Eukaryota</taxon>
        <taxon>Metazoa</taxon>
        <taxon>Spiralia</taxon>
        <taxon>Lophotrochozoa</taxon>
        <taxon>Bryozoa</taxon>
        <taxon>Gymnolaemata</taxon>
        <taxon>Cheilostomatida</taxon>
        <taxon>Flustrina</taxon>
        <taxon>Buguloidea</taxon>
        <taxon>Bugulidae</taxon>
        <taxon>Bugula</taxon>
    </lineage>
</organism>
<dbReference type="Proteomes" id="UP000593567">
    <property type="component" value="Unassembled WGS sequence"/>
</dbReference>
<feature type="compositionally biased region" description="Polar residues" evidence="4">
    <location>
        <begin position="664"/>
        <end position="673"/>
    </location>
</feature>
<keyword evidence="3" id="KW-0677">Repeat</keyword>
<proteinExistence type="predicted"/>